<dbReference type="Proteomes" id="UP000694888">
    <property type="component" value="Unplaced"/>
</dbReference>
<dbReference type="Gene3D" id="3.40.30.10">
    <property type="entry name" value="Glutaredoxin"/>
    <property type="match status" value="1"/>
</dbReference>
<protein>
    <submittedName>
        <fullName evidence="3">Nucleoredoxin</fullName>
    </submittedName>
</protein>
<evidence type="ECO:0000313" key="3">
    <source>
        <dbReference type="RefSeq" id="XP_012936740.1"/>
    </source>
</evidence>
<accession>A0ABM0ZXV4</accession>
<evidence type="ECO:0000259" key="1">
    <source>
        <dbReference type="PROSITE" id="PS51352"/>
    </source>
</evidence>
<evidence type="ECO:0000313" key="2">
    <source>
        <dbReference type="Proteomes" id="UP000694888"/>
    </source>
</evidence>
<organism evidence="2 3">
    <name type="scientific">Aplysia californica</name>
    <name type="common">California sea hare</name>
    <dbReference type="NCBI Taxonomy" id="6500"/>
    <lineage>
        <taxon>Eukaryota</taxon>
        <taxon>Metazoa</taxon>
        <taxon>Spiralia</taxon>
        <taxon>Lophotrochozoa</taxon>
        <taxon>Mollusca</taxon>
        <taxon>Gastropoda</taxon>
        <taxon>Heterobranchia</taxon>
        <taxon>Euthyneura</taxon>
        <taxon>Tectipleura</taxon>
        <taxon>Aplysiida</taxon>
        <taxon>Aplysioidea</taxon>
        <taxon>Aplysiidae</taxon>
        <taxon>Aplysia</taxon>
    </lineage>
</organism>
<dbReference type="GeneID" id="106011470"/>
<dbReference type="Pfam" id="PF13905">
    <property type="entry name" value="Thioredoxin_8"/>
    <property type="match status" value="1"/>
</dbReference>
<keyword evidence="2" id="KW-1185">Reference proteome</keyword>
<feature type="domain" description="Thioredoxin" evidence="1">
    <location>
        <begin position="1"/>
        <end position="119"/>
    </location>
</feature>
<dbReference type="RefSeq" id="XP_012936740.1">
    <property type="nucleotide sequence ID" value="XM_013081286.2"/>
</dbReference>
<dbReference type="InterPro" id="IPR036249">
    <property type="entry name" value="Thioredoxin-like_sf"/>
</dbReference>
<dbReference type="InterPro" id="IPR012336">
    <property type="entry name" value="Thioredoxin-like_fold"/>
</dbReference>
<dbReference type="InterPro" id="IPR013766">
    <property type="entry name" value="Thioredoxin_domain"/>
</dbReference>
<dbReference type="PROSITE" id="PS51352">
    <property type="entry name" value="THIOREDOXIN_2"/>
    <property type="match status" value="1"/>
</dbReference>
<gene>
    <name evidence="3" type="primary">LOC106011470</name>
</gene>
<proteinExistence type="predicted"/>
<sequence length="143" mass="15783">MALVELFGNEVVGKSGNVQTSSLESKDVVGIYFSAHWCPPCRNFTPVLAANYTSLTEQGKAFEIVFVSSDREEGEAQSYYDSMPWLMLPFGERDRKNDLSKKYSVSGIPTLVLVDAKTGETITKEGRGILSNADCGQSFPWKN</sequence>
<dbReference type="PANTHER" id="PTHR46472">
    <property type="entry name" value="NUCLEOREDOXIN"/>
    <property type="match status" value="1"/>
</dbReference>
<name>A0ABM0ZXV4_APLCA</name>
<reference evidence="3" key="1">
    <citation type="submission" date="2025-08" db="UniProtKB">
        <authorList>
            <consortium name="RefSeq"/>
        </authorList>
    </citation>
    <scope>IDENTIFICATION</scope>
</reference>
<dbReference type="PANTHER" id="PTHR46472:SF1">
    <property type="entry name" value="NUCLEOREDOXIN"/>
    <property type="match status" value="1"/>
</dbReference>
<dbReference type="SUPFAM" id="SSF52833">
    <property type="entry name" value="Thioredoxin-like"/>
    <property type="match status" value="1"/>
</dbReference>